<comment type="caution">
    <text evidence="2">The sequence shown here is derived from an EMBL/GenBank/DDBJ whole genome shotgun (WGS) entry which is preliminary data.</text>
</comment>
<evidence type="ECO:0000313" key="2">
    <source>
        <dbReference type="EMBL" id="MTV29650.1"/>
    </source>
</evidence>
<dbReference type="EMBL" id="WNKS01000001">
    <property type="protein sequence ID" value="MTV29650.1"/>
    <property type="molecule type" value="Genomic_DNA"/>
</dbReference>
<proteinExistence type="predicted"/>
<reference evidence="2 3" key="1">
    <citation type="submission" date="2019-11" db="EMBL/GenBank/DDBJ databases">
        <title>Whole-genome sequence of a Rhodoblastus acidophilus DSM 142.</title>
        <authorList>
            <person name="Kyndt J.A."/>
            <person name="Meyer T.E."/>
        </authorList>
    </citation>
    <scope>NUCLEOTIDE SEQUENCE [LARGE SCALE GENOMIC DNA]</scope>
    <source>
        <strain evidence="2 3">DSM 142</strain>
    </source>
</reference>
<protein>
    <recommendedName>
        <fullName evidence="4">Transporter</fullName>
    </recommendedName>
</protein>
<name>A0A6N8DH39_RHOAC</name>
<dbReference type="Proteomes" id="UP000439113">
    <property type="component" value="Unassembled WGS sequence"/>
</dbReference>
<feature type="signal peptide" evidence="1">
    <location>
        <begin position="1"/>
        <end position="30"/>
    </location>
</feature>
<gene>
    <name evidence="2" type="ORF">GJ654_01435</name>
</gene>
<evidence type="ECO:0000256" key="1">
    <source>
        <dbReference type="SAM" id="SignalP"/>
    </source>
</evidence>
<sequence length="272" mass="29030">MCLGDPSSHRSVFAPVCALALSLVPAAAFAGAWTPEAGHGEVIVTTLFDQSNTGFNQVGQFTPTPKYRSWQASIYLDYGLTDWLAATVKPSVQSSALGAPENQKFTGLGNSEIGVRGRVWQNDVSVISVQAQAQVPGTGGAANASLSGSQNIDFDFRFLGGKNFFVGALPGFVDVSLGYRFRGGQPPNEAHADLSLGVYARPDLMVLAQSFNVVSGPSTNPSYPRWAQSKAQLSLVYAVNENWRAQIGGFATLAGVNAYREYGALIALWRRF</sequence>
<keyword evidence="1" id="KW-0732">Signal</keyword>
<evidence type="ECO:0000313" key="3">
    <source>
        <dbReference type="Proteomes" id="UP000439113"/>
    </source>
</evidence>
<dbReference type="AlphaFoldDB" id="A0A6N8DH39"/>
<organism evidence="2 3">
    <name type="scientific">Rhodoblastus acidophilus</name>
    <name type="common">Rhodopseudomonas acidophila</name>
    <dbReference type="NCBI Taxonomy" id="1074"/>
    <lineage>
        <taxon>Bacteria</taxon>
        <taxon>Pseudomonadati</taxon>
        <taxon>Pseudomonadota</taxon>
        <taxon>Alphaproteobacteria</taxon>
        <taxon>Hyphomicrobiales</taxon>
        <taxon>Rhodoblastaceae</taxon>
        <taxon>Rhodoblastus</taxon>
    </lineage>
</organism>
<accession>A0A6N8DH39</accession>
<dbReference type="RefSeq" id="WP_155444306.1">
    <property type="nucleotide sequence ID" value="NZ_JAOQNR010000001.1"/>
</dbReference>
<evidence type="ECO:0008006" key="4">
    <source>
        <dbReference type="Google" id="ProtNLM"/>
    </source>
</evidence>
<dbReference type="OrthoDB" id="7627828at2"/>
<feature type="chain" id="PRO_5026876588" description="Transporter" evidence="1">
    <location>
        <begin position="31"/>
        <end position="272"/>
    </location>
</feature>